<proteinExistence type="predicted"/>
<gene>
    <name evidence="2" type="ORF">RSSM_04745</name>
</gene>
<dbReference type="EMBL" id="ANOH01000326">
    <property type="protein sequence ID" value="EMI53808.1"/>
    <property type="molecule type" value="Genomic_DNA"/>
</dbReference>
<accession>M5UCS8</accession>
<dbReference type="OrthoDB" id="9781333at2"/>
<keyword evidence="3" id="KW-1185">Reference proteome</keyword>
<evidence type="ECO:0000313" key="3">
    <source>
        <dbReference type="Proteomes" id="UP000011885"/>
    </source>
</evidence>
<dbReference type="PANTHER" id="PTHR37947:SF2">
    <property type="entry name" value="VON WILLEBRAND FACTOR TYPE A"/>
    <property type="match status" value="1"/>
</dbReference>
<dbReference type="Proteomes" id="UP000011885">
    <property type="component" value="Unassembled WGS sequence"/>
</dbReference>
<reference evidence="2 3" key="1">
    <citation type="journal article" date="2013" name="Mar. Genomics">
        <title>Expression of sulfatases in Rhodopirellula baltica and the diversity of sulfatases in the genus Rhodopirellula.</title>
        <authorList>
            <person name="Wegner C.E."/>
            <person name="Richter-Heitmann T."/>
            <person name="Klindworth A."/>
            <person name="Klockow C."/>
            <person name="Richter M."/>
            <person name="Achstetter T."/>
            <person name="Glockner F.O."/>
            <person name="Harder J."/>
        </authorList>
    </citation>
    <scope>NUCLEOTIDE SEQUENCE [LARGE SCALE GENOMIC DNA]</scope>
    <source>
        <strain evidence="2 3">SM41</strain>
    </source>
</reference>
<feature type="domain" description="Putative glutamine amidotransferase" evidence="1">
    <location>
        <begin position="36"/>
        <end position="258"/>
    </location>
</feature>
<sequence>MAKIYYVGDWAVMLGPVFAETPFNYTHKGTEIFNYGKWLKDAIESTGKHEVTSVPTWDFYRLGPGELEKVLDEYDVLIFSDVESKNFQLAPQFFDRSKFGSQPLTFPDRVRLTVEAIEKGTHAMFLGGWLSFNGEMGKGGWGRTGLKQVLPVKCLDVEDLRENTEGFCGTAVNQNHPMIAGVDLESMPPILGYNIVEPRDGCEVIATWKETGDPMLAAGEFGKGKVLAYTSDPAPHWGCNFVYWDVYERFWSQAVDWLLTDRED</sequence>
<protein>
    <submittedName>
        <fullName evidence="2">Protein containing DUF1355</fullName>
    </submittedName>
</protein>
<evidence type="ECO:0000259" key="1">
    <source>
        <dbReference type="Pfam" id="PF07090"/>
    </source>
</evidence>
<dbReference type="SUPFAM" id="SSF52317">
    <property type="entry name" value="Class I glutamine amidotransferase-like"/>
    <property type="match status" value="1"/>
</dbReference>
<dbReference type="RefSeq" id="WP_008683936.1">
    <property type="nucleotide sequence ID" value="NZ_ANOH01000326.1"/>
</dbReference>
<organism evidence="2 3">
    <name type="scientific">Rhodopirellula sallentina SM41</name>
    <dbReference type="NCBI Taxonomy" id="1263870"/>
    <lineage>
        <taxon>Bacteria</taxon>
        <taxon>Pseudomonadati</taxon>
        <taxon>Planctomycetota</taxon>
        <taxon>Planctomycetia</taxon>
        <taxon>Pirellulales</taxon>
        <taxon>Pirellulaceae</taxon>
        <taxon>Rhodopirellula</taxon>
    </lineage>
</organism>
<evidence type="ECO:0000313" key="2">
    <source>
        <dbReference type="EMBL" id="EMI53808.1"/>
    </source>
</evidence>
<comment type="caution">
    <text evidence="2">The sequence shown here is derived from an EMBL/GenBank/DDBJ whole genome shotgun (WGS) entry which is preliminary data.</text>
</comment>
<dbReference type="PATRIC" id="fig|1263870.3.peg.5019"/>
<dbReference type="PANTHER" id="PTHR37947">
    <property type="entry name" value="BLL2462 PROTEIN"/>
    <property type="match status" value="1"/>
</dbReference>
<dbReference type="InterPro" id="IPR029062">
    <property type="entry name" value="Class_I_gatase-like"/>
</dbReference>
<dbReference type="InterPro" id="IPR010768">
    <property type="entry name" value="GATase1-like"/>
</dbReference>
<dbReference type="Pfam" id="PF07090">
    <property type="entry name" value="GATase1_like"/>
    <property type="match status" value="1"/>
</dbReference>
<dbReference type="AlphaFoldDB" id="M5UCS8"/>
<dbReference type="Gene3D" id="3.40.50.880">
    <property type="match status" value="1"/>
</dbReference>
<name>M5UCS8_9BACT</name>